<dbReference type="InterPro" id="IPR029058">
    <property type="entry name" value="AB_hydrolase_fold"/>
</dbReference>
<dbReference type="Gene3D" id="3.40.50.1820">
    <property type="entry name" value="alpha/beta hydrolase"/>
    <property type="match status" value="1"/>
</dbReference>
<keyword evidence="4" id="KW-1185">Reference proteome</keyword>
<reference evidence="3 4" key="1">
    <citation type="submission" date="2018-11" db="EMBL/GenBank/DDBJ databases">
        <title>Sequencing the genomes of 1000 actinobacteria strains.</title>
        <authorList>
            <person name="Klenk H.-P."/>
        </authorList>
    </citation>
    <scope>NUCLEOTIDE SEQUENCE [LARGE SCALE GENOMIC DNA]</scope>
    <source>
        <strain evidence="3 4">DSM 44231</strain>
    </source>
</reference>
<dbReference type="EMBL" id="RJKM01000001">
    <property type="protein sequence ID" value="ROP42222.1"/>
    <property type="molecule type" value="Genomic_DNA"/>
</dbReference>
<keyword evidence="2" id="KW-0732">Signal</keyword>
<organism evidence="3 4">
    <name type="scientific">Saccharothrix texasensis</name>
    <dbReference type="NCBI Taxonomy" id="103734"/>
    <lineage>
        <taxon>Bacteria</taxon>
        <taxon>Bacillati</taxon>
        <taxon>Actinomycetota</taxon>
        <taxon>Actinomycetes</taxon>
        <taxon>Pseudonocardiales</taxon>
        <taxon>Pseudonocardiaceae</taxon>
        <taxon>Saccharothrix</taxon>
    </lineage>
</organism>
<dbReference type="InterPro" id="IPR053145">
    <property type="entry name" value="AB_hydrolase_Est10"/>
</dbReference>
<evidence type="ECO:0000256" key="2">
    <source>
        <dbReference type="SAM" id="SignalP"/>
    </source>
</evidence>
<gene>
    <name evidence="3" type="ORF">EDD40_7718</name>
</gene>
<feature type="signal peptide" evidence="2">
    <location>
        <begin position="1"/>
        <end position="25"/>
    </location>
</feature>
<feature type="chain" id="PRO_5018181049" description="Serine aminopeptidase S33 domain-containing protein" evidence="2">
    <location>
        <begin position="26"/>
        <end position="347"/>
    </location>
</feature>
<evidence type="ECO:0000313" key="4">
    <source>
        <dbReference type="Proteomes" id="UP000268727"/>
    </source>
</evidence>
<dbReference type="PANTHER" id="PTHR43265">
    <property type="entry name" value="ESTERASE ESTD"/>
    <property type="match status" value="1"/>
</dbReference>
<protein>
    <recommendedName>
        <fullName evidence="5">Serine aminopeptidase S33 domain-containing protein</fullName>
    </recommendedName>
</protein>
<sequence>MFQRRTALTAVLTTTALLVPTAAEATPRPVPALDREVVFTVEGTKTYGTLHVPAHRRGQRLPAALLPPGSGPTDRDGNQPPAVTPHTLSHLAAALGRQGIVTLRFDKYGSGRTGLGAYASRPGDLDHPAFVRQAAAAYRLLRAEPVTDPRALVVAGHSEGALTGLLPADEVRPRPAGVVLLQPQAIRLLDLIARQLHAQPAAAARGGQITPEQQRVNDEGVDRAVSALRSGEPLDPTGPLPVIAQFFQALSDGPSRRFVLSNDQVDPSTAAGRLRAGTRVLLTCGTADVQVPCDTTAPLAEALRRAGAAGPGRTVLTGVDHNLRGTDPNTLTPAVVDALRAFTDGLR</sequence>
<evidence type="ECO:0000313" key="3">
    <source>
        <dbReference type="EMBL" id="ROP42222.1"/>
    </source>
</evidence>
<dbReference type="Proteomes" id="UP000268727">
    <property type="component" value="Unassembled WGS sequence"/>
</dbReference>
<feature type="region of interest" description="Disordered" evidence="1">
    <location>
        <begin position="64"/>
        <end position="85"/>
    </location>
</feature>
<dbReference type="AlphaFoldDB" id="A0A3N1HIU5"/>
<dbReference type="SUPFAM" id="SSF53474">
    <property type="entry name" value="alpha/beta-Hydrolases"/>
    <property type="match status" value="1"/>
</dbReference>
<evidence type="ECO:0008006" key="5">
    <source>
        <dbReference type="Google" id="ProtNLM"/>
    </source>
</evidence>
<dbReference type="RefSeq" id="WP_170185358.1">
    <property type="nucleotide sequence ID" value="NZ_RJKM01000001.1"/>
</dbReference>
<name>A0A3N1HIU5_9PSEU</name>
<proteinExistence type="predicted"/>
<evidence type="ECO:0000256" key="1">
    <source>
        <dbReference type="SAM" id="MobiDB-lite"/>
    </source>
</evidence>
<comment type="caution">
    <text evidence="3">The sequence shown here is derived from an EMBL/GenBank/DDBJ whole genome shotgun (WGS) entry which is preliminary data.</text>
</comment>
<accession>A0A3N1HIU5</accession>
<dbReference type="PANTHER" id="PTHR43265:SF1">
    <property type="entry name" value="ESTERASE ESTD"/>
    <property type="match status" value="1"/>
</dbReference>
<dbReference type="GO" id="GO:0052689">
    <property type="term" value="F:carboxylic ester hydrolase activity"/>
    <property type="evidence" value="ECO:0007669"/>
    <property type="project" value="TreeGrafter"/>
</dbReference>